<dbReference type="EMBL" id="CM037628">
    <property type="protein sequence ID" value="KAH7997038.1"/>
    <property type="molecule type" value="Genomic_DNA"/>
</dbReference>
<evidence type="ECO:0000313" key="2">
    <source>
        <dbReference type="Proteomes" id="UP000827872"/>
    </source>
</evidence>
<sequence length="149" mass="16468">MAVALQRHHGEQTPLPCASFRPFPQHPMPVSCQLIFHINLSTLGCLVVYIPTWAFGAFPNFPGLRFQAFSSLLAMVVCGHYFISFLNFPRGSCYFSVWFLSSPGGLSDPSSWDELGLPRQTGSVRFPTLLAGQPNFNLNHSLPVPPFLG</sequence>
<gene>
    <name evidence="1" type="ORF">K3G42_012902</name>
</gene>
<protein>
    <submittedName>
        <fullName evidence="1">Uncharacterized protein</fullName>
    </submittedName>
</protein>
<keyword evidence="2" id="KW-1185">Reference proteome</keyword>
<comment type="caution">
    <text evidence="1">The sequence shown here is derived from an EMBL/GenBank/DDBJ whole genome shotgun (WGS) entry which is preliminary data.</text>
</comment>
<dbReference type="Proteomes" id="UP000827872">
    <property type="component" value="Linkage Group LG15"/>
</dbReference>
<evidence type="ECO:0000313" key="1">
    <source>
        <dbReference type="EMBL" id="KAH7997038.1"/>
    </source>
</evidence>
<reference evidence="1" key="1">
    <citation type="submission" date="2021-08" db="EMBL/GenBank/DDBJ databases">
        <title>The first chromosome-level gecko genome reveals the dynamic sex chromosomes of Neotropical dwarf geckos (Sphaerodactylidae: Sphaerodactylus).</title>
        <authorList>
            <person name="Pinto B.J."/>
            <person name="Keating S.E."/>
            <person name="Gamble T."/>
        </authorList>
    </citation>
    <scope>NUCLEOTIDE SEQUENCE</scope>
    <source>
        <strain evidence="1">TG3544</strain>
    </source>
</reference>
<organism evidence="1 2">
    <name type="scientific">Sphaerodactylus townsendi</name>
    <dbReference type="NCBI Taxonomy" id="933632"/>
    <lineage>
        <taxon>Eukaryota</taxon>
        <taxon>Metazoa</taxon>
        <taxon>Chordata</taxon>
        <taxon>Craniata</taxon>
        <taxon>Vertebrata</taxon>
        <taxon>Euteleostomi</taxon>
        <taxon>Lepidosauria</taxon>
        <taxon>Squamata</taxon>
        <taxon>Bifurcata</taxon>
        <taxon>Gekkota</taxon>
        <taxon>Sphaerodactylidae</taxon>
        <taxon>Sphaerodactylus</taxon>
    </lineage>
</organism>
<accession>A0ACB8EX05</accession>
<name>A0ACB8EX05_9SAUR</name>
<proteinExistence type="predicted"/>